<dbReference type="Gene3D" id="1.10.10.60">
    <property type="entry name" value="Homeodomain-like"/>
    <property type="match status" value="1"/>
</dbReference>
<name>A0A4R0GRV0_9ACTN</name>
<dbReference type="AlphaFoldDB" id="A0A4R0GRV0"/>
<comment type="caution">
    <text evidence="6">The sequence shown here is derived from an EMBL/GenBank/DDBJ whole genome shotgun (WGS) entry which is preliminary data.</text>
</comment>
<accession>A0A4R0GRV0</accession>
<dbReference type="InterPro" id="IPR001647">
    <property type="entry name" value="HTH_TetR"/>
</dbReference>
<feature type="DNA-binding region" description="H-T-H motif" evidence="4">
    <location>
        <begin position="73"/>
        <end position="92"/>
    </location>
</feature>
<feature type="domain" description="HTH tetR-type" evidence="5">
    <location>
        <begin position="50"/>
        <end position="110"/>
    </location>
</feature>
<evidence type="ECO:0000256" key="1">
    <source>
        <dbReference type="ARBA" id="ARBA00023015"/>
    </source>
</evidence>
<dbReference type="Proteomes" id="UP000292274">
    <property type="component" value="Unassembled WGS sequence"/>
</dbReference>
<dbReference type="Gene3D" id="1.10.357.10">
    <property type="entry name" value="Tetracycline Repressor, domain 2"/>
    <property type="match status" value="1"/>
</dbReference>
<dbReference type="SUPFAM" id="SSF48498">
    <property type="entry name" value="Tetracyclin repressor-like, C-terminal domain"/>
    <property type="match status" value="1"/>
</dbReference>
<evidence type="ECO:0000256" key="4">
    <source>
        <dbReference type="PROSITE-ProRule" id="PRU00335"/>
    </source>
</evidence>
<dbReference type="SUPFAM" id="SSF46689">
    <property type="entry name" value="Homeodomain-like"/>
    <property type="match status" value="1"/>
</dbReference>
<keyword evidence="3" id="KW-0804">Transcription</keyword>
<dbReference type="PROSITE" id="PS50977">
    <property type="entry name" value="HTH_TETR_2"/>
    <property type="match status" value="1"/>
</dbReference>
<dbReference type="InterPro" id="IPR036271">
    <property type="entry name" value="Tet_transcr_reg_TetR-rel_C_sf"/>
</dbReference>
<dbReference type="Pfam" id="PF00440">
    <property type="entry name" value="TetR_N"/>
    <property type="match status" value="1"/>
</dbReference>
<protein>
    <submittedName>
        <fullName evidence="6">TetR/AcrR family transcriptional regulator</fullName>
    </submittedName>
</protein>
<dbReference type="InterPro" id="IPR009057">
    <property type="entry name" value="Homeodomain-like_sf"/>
</dbReference>
<reference evidence="6 7" key="1">
    <citation type="submission" date="2019-02" db="EMBL/GenBank/DDBJ databases">
        <title>Jishengella sp. nov., isolated from a root of Zingiber montanum.</title>
        <authorList>
            <person name="Kuncharoen N."/>
            <person name="Kudo T."/>
            <person name="Masahiro Y."/>
            <person name="Ohkuma M."/>
            <person name="Tanasupawat S."/>
        </authorList>
    </citation>
    <scope>NUCLEOTIDE SEQUENCE [LARGE SCALE GENOMIC DNA]</scope>
    <source>
        <strain evidence="6 7">PLAI 1-1</strain>
    </source>
</reference>
<organism evidence="6 7">
    <name type="scientific">Micromonospora zingiberis</name>
    <dbReference type="NCBI Taxonomy" id="2053011"/>
    <lineage>
        <taxon>Bacteria</taxon>
        <taxon>Bacillati</taxon>
        <taxon>Actinomycetota</taxon>
        <taxon>Actinomycetes</taxon>
        <taxon>Micromonosporales</taxon>
        <taxon>Micromonosporaceae</taxon>
        <taxon>Micromonospora</taxon>
    </lineage>
</organism>
<dbReference type="GO" id="GO:0003677">
    <property type="term" value="F:DNA binding"/>
    <property type="evidence" value="ECO:0007669"/>
    <property type="project" value="UniProtKB-UniRule"/>
</dbReference>
<evidence type="ECO:0000256" key="3">
    <source>
        <dbReference type="ARBA" id="ARBA00023163"/>
    </source>
</evidence>
<gene>
    <name evidence="6" type="ORF">E0H26_08315</name>
</gene>
<dbReference type="GO" id="GO:0045892">
    <property type="term" value="P:negative regulation of DNA-templated transcription"/>
    <property type="evidence" value="ECO:0007669"/>
    <property type="project" value="InterPro"/>
</dbReference>
<evidence type="ECO:0000313" key="6">
    <source>
        <dbReference type="EMBL" id="TCB98381.1"/>
    </source>
</evidence>
<keyword evidence="2 4" id="KW-0238">DNA-binding</keyword>
<dbReference type="EMBL" id="SJJR01000004">
    <property type="protein sequence ID" value="TCB98381.1"/>
    <property type="molecule type" value="Genomic_DNA"/>
</dbReference>
<evidence type="ECO:0000256" key="2">
    <source>
        <dbReference type="ARBA" id="ARBA00023125"/>
    </source>
</evidence>
<sequence length="267" mass="29243">MTCAQCGRDLGTAQRTGRPRRYCSRSCQARAYRRRRDDGRLSAVAQRPYAGSSADMIAVATELADAHGINGLTLRAVARRAGQPLAAAQHAFGSRDRLVAALVQHLLAHRPTSPRRESPVERLARLAEQEWQVYQAHPWLVGVLASTRPPLVPAVLDLAGASIEALVMLGLSPATALRRYLALNAYIQGMALLLQAEQREAAASVATYRSWWAEEIRRLDRTGSRRQHPWLGEVTAGTPPEAFDVDVAFRDGLHRVLTGLTDDTRGG</sequence>
<proteinExistence type="predicted"/>
<evidence type="ECO:0000259" key="5">
    <source>
        <dbReference type="PROSITE" id="PS50977"/>
    </source>
</evidence>
<keyword evidence="1" id="KW-0805">Transcription regulation</keyword>
<dbReference type="Pfam" id="PF02909">
    <property type="entry name" value="TetR_C_1"/>
    <property type="match status" value="1"/>
</dbReference>
<dbReference type="InterPro" id="IPR004111">
    <property type="entry name" value="Repressor_TetR_C"/>
</dbReference>
<evidence type="ECO:0000313" key="7">
    <source>
        <dbReference type="Proteomes" id="UP000292274"/>
    </source>
</evidence>
<keyword evidence="7" id="KW-1185">Reference proteome</keyword>
<dbReference type="OrthoDB" id="4540879at2"/>